<dbReference type="InterPro" id="IPR003615">
    <property type="entry name" value="HNH_nuc"/>
</dbReference>
<dbReference type="SUPFAM" id="SSF54060">
    <property type="entry name" value="His-Me finger endonucleases"/>
    <property type="match status" value="1"/>
</dbReference>
<reference evidence="2" key="1">
    <citation type="journal article" date="2018" name="Genome Biol.">
        <title>SKESA: strategic k-mer extension for scrupulous assemblies.</title>
        <authorList>
            <person name="Souvorov A."/>
            <person name="Agarwala R."/>
            <person name="Lipman D.J."/>
        </authorList>
    </citation>
    <scope>NUCLEOTIDE SEQUENCE [LARGE SCALE GENOMIC DNA]</scope>
    <source>
        <strain evidence="2">1839</strain>
    </source>
</reference>
<sequence>MFYRYCDESSHQQLRSSYYPIPGGHNMARPPATVLHSICCRFRLRRLVLTPLDHLICDLAHPERTVSEVASLAGCDRSHVYRCISRYGLTLKQRQKPAPRESAKDRILALADGHRTSAEIAAEVGCTEKHVQNILRIHNTNRLSRGARKGELNPSFRGGRIVDLDGYAVAPAPADHPYMRRTGMMFEHRLIAEKKLGRYLLPSEVVDHIDGLHLHNNPSNLRVFDSNVDHLRATISGRRPNWSEEGFAKMQIPSPIRPDYPQIDSYRQRKKRGDVRLLQILLAASLLGIDSPHLLGTHHHLAKAQIDYSHPTKIKRALVELFPEWVESHSL</sequence>
<dbReference type="EMBL" id="DAAYTU010000043">
    <property type="protein sequence ID" value="HAG5772742.1"/>
    <property type="molecule type" value="Genomic_DNA"/>
</dbReference>
<evidence type="ECO:0000313" key="2">
    <source>
        <dbReference type="EMBL" id="HAG5772742.1"/>
    </source>
</evidence>
<organism evidence="2">
    <name type="scientific">Escherichia coli</name>
    <dbReference type="NCBI Taxonomy" id="562"/>
    <lineage>
        <taxon>Bacteria</taxon>
        <taxon>Pseudomonadati</taxon>
        <taxon>Pseudomonadota</taxon>
        <taxon>Gammaproteobacteria</taxon>
        <taxon>Enterobacterales</taxon>
        <taxon>Enterobacteriaceae</taxon>
        <taxon>Escherichia</taxon>
    </lineage>
</organism>
<evidence type="ECO:0000259" key="1">
    <source>
        <dbReference type="Pfam" id="PF13392"/>
    </source>
</evidence>
<feature type="domain" description="HNH nuclease" evidence="1">
    <location>
        <begin position="188"/>
        <end position="224"/>
    </location>
</feature>
<dbReference type="AlphaFoldDB" id="A0A765X974"/>
<comment type="caution">
    <text evidence="2">The sequence shown here is derived from an EMBL/GenBank/DDBJ whole genome shotgun (WGS) entry which is preliminary data.</text>
</comment>
<reference evidence="2" key="2">
    <citation type="submission" date="2020-02" db="EMBL/GenBank/DDBJ databases">
        <authorList>
            <consortium name="NCBI Pathogen Detection Project"/>
        </authorList>
    </citation>
    <scope>NUCLEOTIDE SEQUENCE</scope>
    <source>
        <strain evidence="2">1839</strain>
    </source>
</reference>
<accession>A0A765X974</accession>
<dbReference type="Pfam" id="PF13392">
    <property type="entry name" value="HNH_3"/>
    <property type="match status" value="1"/>
</dbReference>
<name>A0A765X974_ECOLX</name>
<proteinExistence type="predicted"/>
<dbReference type="Gene3D" id="3.90.75.20">
    <property type="match status" value="1"/>
</dbReference>
<gene>
    <name evidence="2" type="ORF">GGB84_004510</name>
</gene>
<dbReference type="InterPro" id="IPR044925">
    <property type="entry name" value="His-Me_finger_sf"/>
</dbReference>
<protein>
    <recommendedName>
        <fullName evidence="1">HNH nuclease domain-containing protein</fullName>
    </recommendedName>
</protein>